<organism evidence="2 3">
    <name type="scientific">Halorubellus litoreus</name>
    <dbReference type="NCBI Taxonomy" id="755308"/>
    <lineage>
        <taxon>Archaea</taxon>
        <taxon>Methanobacteriati</taxon>
        <taxon>Methanobacteriota</taxon>
        <taxon>Stenosarchaea group</taxon>
        <taxon>Halobacteria</taxon>
        <taxon>Halobacteriales</taxon>
        <taxon>Halorubellaceae</taxon>
        <taxon>Halorubellus</taxon>
    </lineage>
</organism>
<evidence type="ECO:0000313" key="3">
    <source>
        <dbReference type="Proteomes" id="UP001596395"/>
    </source>
</evidence>
<dbReference type="RefSeq" id="WP_336350206.1">
    <property type="nucleotide sequence ID" value="NZ_JAZAQL010000002.1"/>
</dbReference>
<keyword evidence="1" id="KW-0812">Transmembrane</keyword>
<dbReference type="EMBL" id="JBHSXN010000002">
    <property type="protein sequence ID" value="MFC6953243.1"/>
    <property type="molecule type" value="Genomic_DNA"/>
</dbReference>
<sequence length="205" mass="21556">MSGADGGLFEEDLAGLFEDHRVNAALAWVLVAVLVVDAVTELLLGGVPSAAFAAGVAALAALPAVAFRNPRIMLPWEVLALAALPMLGRLFATLPITEALATYLAVAAVALIVAVELHVFTPVKMTLGFAVLSVVVFTTAAAGVWAVTRYAGFVFLGTPFVQSNEALMIEFVYSILAGVLAAGVFEFYVRRRAQLDRLPPGVTVR</sequence>
<name>A0ABD5VED2_9EURY</name>
<feature type="transmembrane region" description="Helical" evidence="1">
    <location>
        <begin position="127"/>
        <end position="147"/>
    </location>
</feature>
<evidence type="ECO:0000256" key="1">
    <source>
        <dbReference type="SAM" id="Phobius"/>
    </source>
</evidence>
<proteinExistence type="predicted"/>
<keyword evidence="1" id="KW-1133">Transmembrane helix</keyword>
<feature type="transmembrane region" description="Helical" evidence="1">
    <location>
        <begin position="167"/>
        <end position="189"/>
    </location>
</feature>
<keyword evidence="3" id="KW-1185">Reference proteome</keyword>
<dbReference type="Proteomes" id="UP001596395">
    <property type="component" value="Unassembled WGS sequence"/>
</dbReference>
<evidence type="ECO:0008006" key="4">
    <source>
        <dbReference type="Google" id="ProtNLM"/>
    </source>
</evidence>
<comment type="caution">
    <text evidence="2">The sequence shown here is derived from an EMBL/GenBank/DDBJ whole genome shotgun (WGS) entry which is preliminary data.</text>
</comment>
<evidence type="ECO:0000313" key="2">
    <source>
        <dbReference type="EMBL" id="MFC6953243.1"/>
    </source>
</evidence>
<feature type="transmembrane region" description="Helical" evidence="1">
    <location>
        <begin position="74"/>
        <end position="94"/>
    </location>
</feature>
<protein>
    <recommendedName>
        <fullName evidence="4">Energy-coupling factor transport system substrate-specific component</fullName>
    </recommendedName>
</protein>
<accession>A0ABD5VED2</accession>
<keyword evidence="1" id="KW-0472">Membrane</keyword>
<reference evidence="2 3" key="1">
    <citation type="journal article" date="2019" name="Int. J. Syst. Evol. Microbiol.">
        <title>The Global Catalogue of Microorganisms (GCM) 10K type strain sequencing project: providing services to taxonomists for standard genome sequencing and annotation.</title>
        <authorList>
            <consortium name="The Broad Institute Genomics Platform"/>
            <consortium name="The Broad Institute Genome Sequencing Center for Infectious Disease"/>
            <person name="Wu L."/>
            <person name="Ma J."/>
        </authorList>
    </citation>
    <scope>NUCLEOTIDE SEQUENCE [LARGE SCALE GENOMIC DNA]</scope>
    <source>
        <strain evidence="2 3">GX26</strain>
    </source>
</reference>
<gene>
    <name evidence="2" type="ORF">ACFQGB_10245</name>
</gene>
<feature type="transmembrane region" description="Helical" evidence="1">
    <location>
        <begin position="100"/>
        <end position="120"/>
    </location>
</feature>
<dbReference type="AlphaFoldDB" id="A0ABD5VED2"/>
<feature type="transmembrane region" description="Helical" evidence="1">
    <location>
        <begin position="50"/>
        <end position="67"/>
    </location>
</feature>